<evidence type="ECO:0000313" key="1">
    <source>
        <dbReference type="EMBL" id="KAI1898820.1"/>
    </source>
</evidence>
<comment type="caution">
    <text evidence="1">The sequence shown here is derived from an EMBL/GenBank/DDBJ whole genome shotgun (WGS) entry which is preliminary data.</text>
</comment>
<gene>
    <name evidence="1" type="ORF">AGOR_G00076290</name>
</gene>
<reference evidence="1" key="1">
    <citation type="submission" date="2021-01" db="EMBL/GenBank/DDBJ databases">
        <authorList>
            <person name="Zahm M."/>
            <person name="Roques C."/>
            <person name="Cabau C."/>
            <person name="Klopp C."/>
            <person name="Donnadieu C."/>
            <person name="Jouanno E."/>
            <person name="Lampietro C."/>
            <person name="Louis A."/>
            <person name="Herpin A."/>
            <person name="Echchiki A."/>
            <person name="Berthelot C."/>
            <person name="Parey E."/>
            <person name="Roest-Crollius H."/>
            <person name="Braasch I."/>
            <person name="Postlethwait J."/>
            <person name="Bobe J."/>
            <person name="Montfort J."/>
            <person name="Bouchez O."/>
            <person name="Begum T."/>
            <person name="Mejri S."/>
            <person name="Adams A."/>
            <person name="Chen W.-J."/>
            <person name="Guiguen Y."/>
        </authorList>
    </citation>
    <scope>NUCLEOTIDE SEQUENCE</scope>
    <source>
        <tissue evidence="1">Blood</tissue>
    </source>
</reference>
<accession>A0A8T3DRE7</accession>
<organism evidence="1 2">
    <name type="scientific">Albula goreensis</name>
    <dbReference type="NCBI Taxonomy" id="1534307"/>
    <lineage>
        <taxon>Eukaryota</taxon>
        <taxon>Metazoa</taxon>
        <taxon>Chordata</taxon>
        <taxon>Craniata</taxon>
        <taxon>Vertebrata</taxon>
        <taxon>Euteleostomi</taxon>
        <taxon>Actinopterygii</taxon>
        <taxon>Neopterygii</taxon>
        <taxon>Teleostei</taxon>
        <taxon>Albuliformes</taxon>
        <taxon>Albulidae</taxon>
        <taxon>Albula</taxon>
    </lineage>
</organism>
<proteinExistence type="predicted"/>
<dbReference type="Proteomes" id="UP000829720">
    <property type="component" value="Unassembled WGS sequence"/>
</dbReference>
<name>A0A8T3DRE7_9TELE</name>
<dbReference type="AlphaFoldDB" id="A0A8T3DRE7"/>
<protein>
    <submittedName>
        <fullName evidence="1">Uncharacterized protein</fullName>
    </submittedName>
</protein>
<keyword evidence="2" id="KW-1185">Reference proteome</keyword>
<sequence>MWFPLKWSLTVCSSPGSSEDAGDGWRLRDTPTHTALIGCKSDLGGTYDTLTKTVHTGCKSSPEAVYTHTGLLMQAQIKAPTPPEGSSSHTCYEPNWTQLDHLAYWNCAVKHVPQGKIICVPVYIR</sequence>
<evidence type="ECO:0000313" key="2">
    <source>
        <dbReference type="Proteomes" id="UP000829720"/>
    </source>
</evidence>
<dbReference type="EMBL" id="JAERUA010000006">
    <property type="protein sequence ID" value="KAI1898820.1"/>
    <property type="molecule type" value="Genomic_DNA"/>
</dbReference>